<dbReference type="Proteomes" id="UP001597549">
    <property type="component" value="Unassembled WGS sequence"/>
</dbReference>
<sequence length="54" mass="6398">MILLVMGEVAFKKHLKKIEIKPIIKNTNSLLQLIEIDEFIKYLYNSMAYKKTKL</sequence>
<dbReference type="RefSeq" id="WP_379803766.1">
    <property type="nucleotide sequence ID" value="NZ_JBHUOL010000006.1"/>
</dbReference>
<proteinExistence type="predicted"/>
<evidence type="ECO:0000313" key="2">
    <source>
        <dbReference type="Proteomes" id="UP001597549"/>
    </source>
</evidence>
<accession>A0ABW5Z4E5</accession>
<protein>
    <submittedName>
        <fullName evidence="1">Uncharacterized protein</fullName>
    </submittedName>
</protein>
<organism evidence="1 2">
    <name type="scientific">Flavobacterium ardleyense</name>
    <dbReference type="NCBI Taxonomy" id="2038737"/>
    <lineage>
        <taxon>Bacteria</taxon>
        <taxon>Pseudomonadati</taxon>
        <taxon>Bacteroidota</taxon>
        <taxon>Flavobacteriia</taxon>
        <taxon>Flavobacteriales</taxon>
        <taxon>Flavobacteriaceae</taxon>
        <taxon>Flavobacterium</taxon>
    </lineage>
</organism>
<name>A0ABW5Z4E5_9FLAO</name>
<keyword evidence="2" id="KW-1185">Reference proteome</keyword>
<evidence type="ECO:0000313" key="1">
    <source>
        <dbReference type="EMBL" id="MFD2907512.1"/>
    </source>
</evidence>
<gene>
    <name evidence="1" type="ORF">ACFSX9_02070</name>
</gene>
<dbReference type="EMBL" id="JBHUOL010000006">
    <property type="protein sequence ID" value="MFD2907512.1"/>
    <property type="molecule type" value="Genomic_DNA"/>
</dbReference>
<comment type="caution">
    <text evidence="1">The sequence shown here is derived from an EMBL/GenBank/DDBJ whole genome shotgun (WGS) entry which is preliminary data.</text>
</comment>
<reference evidence="2" key="1">
    <citation type="journal article" date="2019" name="Int. J. Syst. Evol. Microbiol.">
        <title>The Global Catalogue of Microorganisms (GCM) 10K type strain sequencing project: providing services to taxonomists for standard genome sequencing and annotation.</title>
        <authorList>
            <consortium name="The Broad Institute Genomics Platform"/>
            <consortium name="The Broad Institute Genome Sequencing Center for Infectious Disease"/>
            <person name="Wu L."/>
            <person name="Ma J."/>
        </authorList>
    </citation>
    <scope>NUCLEOTIDE SEQUENCE [LARGE SCALE GENOMIC DNA]</scope>
    <source>
        <strain evidence="2">KCTC 52644</strain>
    </source>
</reference>